<evidence type="ECO:0000256" key="3">
    <source>
        <dbReference type="ARBA" id="ARBA00022801"/>
    </source>
</evidence>
<reference evidence="7 8" key="1">
    <citation type="submission" date="2020-08" db="EMBL/GenBank/DDBJ databases">
        <title>Genome public.</title>
        <authorList>
            <person name="Liu C."/>
            <person name="Sun Q."/>
        </authorList>
    </citation>
    <scope>NUCLEOTIDE SEQUENCE [LARGE SCALE GENOMIC DNA]</scope>
    <source>
        <strain evidence="7 8">NSJ-36</strain>
    </source>
</reference>
<evidence type="ECO:0000256" key="5">
    <source>
        <dbReference type="ARBA" id="ARBA00044503"/>
    </source>
</evidence>
<comment type="caution">
    <text evidence="7">The sequence shown here is derived from an EMBL/GenBank/DDBJ whole genome shotgun (WGS) entry which is preliminary data.</text>
</comment>
<sequence>MFHVTVYVNSAKEYIGFQTSGHAGYAPEGKDIVCAAASVLTINTINAIDQFTGDRAILEAEQTEGYISYRIDGEVSADAELLLKSMVLGLTEMSHDEDYAQYIDLTFEEV</sequence>
<dbReference type="Pfam" id="PF04327">
    <property type="entry name" value="Peptidase_Prp"/>
    <property type="match status" value="1"/>
</dbReference>
<evidence type="ECO:0000256" key="6">
    <source>
        <dbReference type="ARBA" id="ARBA00044538"/>
    </source>
</evidence>
<accession>A0ABR7ES43</accession>
<keyword evidence="2 7" id="KW-0645">Protease</keyword>
<dbReference type="PANTHER" id="PTHR39178:SF1">
    <property type="entry name" value="RIBOSOMAL-PROCESSING CYSTEINE PROTEASE PRP"/>
    <property type="match status" value="1"/>
</dbReference>
<evidence type="ECO:0000256" key="1">
    <source>
        <dbReference type="ARBA" id="ARBA00022517"/>
    </source>
</evidence>
<keyword evidence="8" id="KW-1185">Reference proteome</keyword>
<gene>
    <name evidence="7" type="ORF">H8S07_02590</name>
</gene>
<dbReference type="CDD" id="cd16332">
    <property type="entry name" value="Prp-like"/>
    <property type="match status" value="1"/>
</dbReference>
<proteinExistence type="inferred from homology"/>
<dbReference type="InterPro" id="IPR007422">
    <property type="entry name" value="Peptidase_Prp"/>
</dbReference>
<dbReference type="RefSeq" id="WP_118519357.1">
    <property type="nucleotide sequence ID" value="NZ_JACOOY010000002.1"/>
</dbReference>
<protein>
    <recommendedName>
        <fullName evidence="6">Ribosomal processing cysteine protease Prp</fullName>
    </recommendedName>
</protein>
<keyword evidence="1" id="KW-0690">Ribosome biogenesis</keyword>
<keyword evidence="3" id="KW-0378">Hydrolase</keyword>
<dbReference type="SUPFAM" id="SSF118010">
    <property type="entry name" value="TM1457-like"/>
    <property type="match status" value="1"/>
</dbReference>
<dbReference type="GO" id="GO:0006508">
    <property type="term" value="P:proteolysis"/>
    <property type="evidence" value="ECO:0007669"/>
    <property type="project" value="UniProtKB-KW"/>
</dbReference>
<comment type="similarity">
    <text evidence="5">Belongs to the Prp family.</text>
</comment>
<evidence type="ECO:0000313" key="7">
    <source>
        <dbReference type="EMBL" id="MBC5664176.1"/>
    </source>
</evidence>
<dbReference type="Proteomes" id="UP000647235">
    <property type="component" value="Unassembled WGS sequence"/>
</dbReference>
<evidence type="ECO:0000313" key="8">
    <source>
        <dbReference type="Proteomes" id="UP000647235"/>
    </source>
</evidence>
<name>A0ABR7ES43_9FIRM</name>
<dbReference type="PANTHER" id="PTHR39178">
    <property type="entry name" value="HYPOTHETICAL RIBOSOME-ASSOCIATED PROTEIN"/>
    <property type="match status" value="1"/>
</dbReference>
<dbReference type="InterPro" id="IPR036764">
    <property type="entry name" value="Peptidase_Prp_sf"/>
</dbReference>
<dbReference type="EMBL" id="JACOOY010000002">
    <property type="protein sequence ID" value="MBC5664176.1"/>
    <property type="molecule type" value="Genomic_DNA"/>
</dbReference>
<organism evidence="7 8">
    <name type="scientific">Dorea hominis</name>
    <dbReference type="NCBI Taxonomy" id="2763040"/>
    <lineage>
        <taxon>Bacteria</taxon>
        <taxon>Bacillati</taxon>
        <taxon>Bacillota</taxon>
        <taxon>Clostridia</taxon>
        <taxon>Lachnospirales</taxon>
        <taxon>Lachnospiraceae</taxon>
        <taxon>Dorea</taxon>
    </lineage>
</organism>
<evidence type="ECO:0000256" key="4">
    <source>
        <dbReference type="ARBA" id="ARBA00022807"/>
    </source>
</evidence>
<dbReference type="Gene3D" id="3.30.70.1490">
    <property type="entry name" value="Cysteine protease Prp"/>
    <property type="match status" value="1"/>
</dbReference>
<dbReference type="GO" id="GO:0008233">
    <property type="term" value="F:peptidase activity"/>
    <property type="evidence" value="ECO:0007669"/>
    <property type="project" value="UniProtKB-KW"/>
</dbReference>
<keyword evidence="4" id="KW-0788">Thiol protease</keyword>
<evidence type="ECO:0000256" key="2">
    <source>
        <dbReference type="ARBA" id="ARBA00022670"/>
    </source>
</evidence>